<gene>
    <name evidence="1" type="ORF">JTE90_025654</name>
</gene>
<evidence type="ECO:0000313" key="2">
    <source>
        <dbReference type="Proteomes" id="UP000827092"/>
    </source>
</evidence>
<proteinExistence type="predicted"/>
<sequence length="86" mass="9816">MDGRLFVAFQHQLAYPATTFFNSLSQEGANLPLYLPSRLSILRSHVLLYLFVVTFPALDSLTRSLLSTALMSKFLPPWWCRWPGTP</sequence>
<reference evidence="1 2" key="1">
    <citation type="journal article" date="2022" name="Nat. Ecol. Evol.">
        <title>A masculinizing supergene underlies an exaggerated male reproductive morph in a spider.</title>
        <authorList>
            <person name="Hendrickx F."/>
            <person name="De Corte Z."/>
            <person name="Sonet G."/>
            <person name="Van Belleghem S.M."/>
            <person name="Kostlbacher S."/>
            <person name="Vangestel C."/>
        </authorList>
    </citation>
    <scope>NUCLEOTIDE SEQUENCE [LARGE SCALE GENOMIC DNA]</scope>
    <source>
        <strain evidence="1">W744_W776</strain>
    </source>
</reference>
<comment type="caution">
    <text evidence="1">The sequence shown here is derived from an EMBL/GenBank/DDBJ whole genome shotgun (WGS) entry which is preliminary data.</text>
</comment>
<dbReference type="Proteomes" id="UP000827092">
    <property type="component" value="Unassembled WGS sequence"/>
</dbReference>
<accession>A0AAV6U751</accession>
<keyword evidence="2" id="KW-1185">Reference proteome</keyword>
<dbReference type="AlphaFoldDB" id="A0AAV6U751"/>
<dbReference type="EMBL" id="JAFNEN010000607">
    <property type="protein sequence ID" value="KAG8179698.1"/>
    <property type="molecule type" value="Genomic_DNA"/>
</dbReference>
<name>A0AAV6U751_9ARAC</name>
<protein>
    <submittedName>
        <fullName evidence="1">Uncharacterized protein</fullName>
    </submittedName>
</protein>
<evidence type="ECO:0000313" key="1">
    <source>
        <dbReference type="EMBL" id="KAG8179698.1"/>
    </source>
</evidence>
<organism evidence="1 2">
    <name type="scientific">Oedothorax gibbosus</name>
    <dbReference type="NCBI Taxonomy" id="931172"/>
    <lineage>
        <taxon>Eukaryota</taxon>
        <taxon>Metazoa</taxon>
        <taxon>Ecdysozoa</taxon>
        <taxon>Arthropoda</taxon>
        <taxon>Chelicerata</taxon>
        <taxon>Arachnida</taxon>
        <taxon>Araneae</taxon>
        <taxon>Araneomorphae</taxon>
        <taxon>Entelegynae</taxon>
        <taxon>Araneoidea</taxon>
        <taxon>Linyphiidae</taxon>
        <taxon>Erigoninae</taxon>
        <taxon>Oedothorax</taxon>
    </lineage>
</organism>